<organism evidence="2 3">
    <name type="scientific">Rhizobium giardinii</name>
    <dbReference type="NCBI Taxonomy" id="56731"/>
    <lineage>
        <taxon>Bacteria</taxon>
        <taxon>Pseudomonadati</taxon>
        <taxon>Pseudomonadota</taxon>
        <taxon>Alphaproteobacteria</taxon>
        <taxon>Hyphomicrobiales</taxon>
        <taxon>Rhizobiaceae</taxon>
        <taxon>Rhizobium/Agrobacterium group</taxon>
        <taxon>Rhizobium</taxon>
    </lineage>
</organism>
<dbReference type="EMBL" id="JACHBK010000003">
    <property type="protein sequence ID" value="MBB5535011.1"/>
    <property type="molecule type" value="Genomic_DNA"/>
</dbReference>
<dbReference type="AlphaFoldDB" id="A0A7W8X7V5"/>
<feature type="chain" id="PRO_5031257491" description="Cysteine rich repeat protein" evidence="1">
    <location>
        <begin position="25"/>
        <end position="140"/>
    </location>
</feature>
<dbReference type="InterPro" id="IPR001893">
    <property type="entry name" value="Cys-rich_GLG1_repeat"/>
</dbReference>
<dbReference type="PANTHER" id="PTHR11884:SF1">
    <property type="entry name" value="GOLGI APPARATUS PROTEIN 1"/>
    <property type="match status" value="1"/>
</dbReference>
<dbReference type="Proteomes" id="UP000585507">
    <property type="component" value="Unassembled WGS sequence"/>
</dbReference>
<evidence type="ECO:0000256" key="1">
    <source>
        <dbReference type="SAM" id="SignalP"/>
    </source>
</evidence>
<dbReference type="GO" id="GO:0016020">
    <property type="term" value="C:membrane"/>
    <property type="evidence" value="ECO:0007669"/>
    <property type="project" value="InterPro"/>
</dbReference>
<keyword evidence="1" id="KW-0732">Signal</keyword>
<evidence type="ECO:0008006" key="4">
    <source>
        <dbReference type="Google" id="ProtNLM"/>
    </source>
</evidence>
<evidence type="ECO:0000313" key="2">
    <source>
        <dbReference type="EMBL" id="MBB5535011.1"/>
    </source>
</evidence>
<protein>
    <recommendedName>
        <fullName evidence="4">Cysteine rich repeat protein</fullName>
    </recommendedName>
</protein>
<comment type="caution">
    <text evidence="2">The sequence shown here is derived from an EMBL/GenBank/DDBJ whole genome shotgun (WGS) entry which is preliminary data.</text>
</comment>
<dbReference type="PANTHER" id="PTHR11884">
    <property type="entry name" value="SELECTIN LIGAND RELATED"/>
    <property type="match status" value="1"/>
</dbReference>
<name>A0A7W8X7V5_9HYPH</name>
<dbReference type="RefSeq" id="WP_018324413.1">
    <property type="nucleotide sequence ID" value="NZ_JACHBK010000003.1"/>
</dbReference>
<dbReference type="InterPro" id="IPR039728">
    <property type="entry name" value="GLG1"/>
</dbReference>
<feature type="signal peptide" evidence="1">
    <location>
        <begin position="1"/>
        <end position="24"/>
    </location>
</feature>
<proteinExistence type="predicted"/>
<gene>
    <name evidence="2" type="ORF">GGD55_001694</name>
</gene>
<dbReference type="Pfam" id="PF00839">
    <property type="entry name" value="Cys_rich_FGFR"/>
    <property type="match status" value="2"/>
</dbReference>
<accession>A0A7W8X7V5</accession>
<sequence length="140" mass="14412">MKKLGLFGGAVLIALLTLTAATRADTISYADAVTTLATDCGTDIKKFCKGMNLGGGRIQSCLEGHAGKVSPTCTASLASVVTSIRARLAAQSSFAAICKHDAAQYCKGVKGEGNVLSCLNKAKRVNEGQCGQAITDAGWR</sequence>
<evidence type="ECO:0000313" key="3">
    <source>
        <dbReference type="Proteomes" id="UP000585507"/>
    </source>
</evidence>
<reference evidence="2 3" key="1">
    <citation type="submission" date="2020-08" db="EMBL/GenBank/DDBJ databases">
        <title>Genomic Encyclopedia of Type Strains, Phase IV (KMG-V): Genome sequencing to study the core and pangenomes of soil and plant-associated prokaryotes.</title>
        <authorList>
            <person name="Whitman W."/>
        </authorList>
    </citation>
    <scope>NUCLEOTIDE SEQUENCE [LARGE SCALE GENOMIC DNA]</scope>
    <source>
        <strain evidence="2 3">SEMIA 4084</strain>
    </source>
</reference>
<keyword evidence="3" id="KW-1185">Reference proteome</keyword>